<gene>
    <name evidence="1" type="ORF">L3Q82_015753</name>
</gene>
<name>A0ACB8VS08_9TELE</name>
<keyword evidence="2" id="KW-1185">Reference proteome</keyword>
<accession>A0ACB8VS08</accession>
<comment type="caution">
    <text evidence="1">The sequence shown here is derived from an EMBL/GenBank/DDBJ whole genome shotgun (WGS) entry which is preliminary data.</text>
</comment>
<protein>
    <submittedName>
        <fullName evidence="1">Uncharacterized protein</fullName>
    </submittedName>
</protein>
<organism evidence="1 2">
    <name type="scientific">Scortum barcoo</name>
    <name type="common">barcoo grunter</name>
    <dbReference type="NCBI Taxonomy" id="214431"/>
    <lineage>
        <taxon>Eukaryota</taxon>
        <taxon>Metazoa</taxon>
        <taxon>Chordata</taxon>
        <taxon>Craniata</taxon>
        <taxon>Vertebrata</taxon>
        <taxon>Euteleostomi</taxon>
        <taxon>Actinopterygii</taxon>
        <taxon>Neopterygii</taxon>
        <taxon>Teleostei</taxon>
        <taxon>Neoteleostei</taxon>
        <taxon>Acanthomorphata</taxon>
        <taxon>Eupercaria</taxon>
        <taxon>Centrarchiformes</taxon>
        <taxon>Terapontoidei</taxon>
        <taxon>Terapontidae</taxon>
        <taxon>Scortum</taxon>
    </lineage>
</organism>
<evidence type="ECO:0000313" key="1">
    <source>
        <dbReference type="EMBL" id="KAI3357308.1"/>
    </source>
</evidence>
<dbReference type="Proteomes" id="UP000831701">
    <property type="component" value="Chromosome 19"/>
</dbReference>
<proteinExistence type="predicted"/>
<dbReference type="EMBL" id="CM041549">
    <property type="protein sequence ID" value="KAI3357308.1"/>
    <property type="molecule type" value="Genomic_DNA"/>
</dbReference>
<sequence>MLQHEKMKPLDSEGSVVQLHTSSSFTSDTSILSAGDHDAQSDKQEVSDGHHACKYCEKMFTTHTNKRRHERRIHEQHLQLTHVEKTQQPQEESLQRTVSETSQQKAELDDGTTSAAVLENEGEHAEQYMLDVSSNISENLSFYMDGKIVSTSTVSSCEAAEVHSGSSTLVRLDGLILDPAQISQALNTDSVIGKEIPGQALTKRRTATPPLLPQIKTELESEVVVSSSSSSLVSSLIENLLPQNTESTIVQKERTVFLSPKLKQLLEKQDGLKPTLALITDGQKPSPVSLSVLPAGAARFKRRTGSPPRSPQQNPSKEESPTLDITDDAVSAEQIETQHNSSPVHQTANENDDTTQSEDATVKPVLSESWSPMTGGNSCNQQPLDLSNTVKRNDVVSSGDAALDLSLQKKAPVEPELVSQEVLKAGKSNTCTVDKALMNIGEQNVSLGNNETPLVTDFTIVTGPDLMTPLDSVAEGLVYGLALPPSSLTQSPAALTPIALQQASPCTIAFASPTSHSMLPTAPSLITVLAPPPPISNPSSQPIQVLAPNISPEPLVICTENALNSSECDLTAAFATTNSANLVTLSQPLDPTLNLPGHVFLTDQIALNPPLVESTPVSEVPFSPTVTLNDSLINSYNITSNTVLIECTIALEAPGSVVPAAITLQENAAEAPAPSQMVVNHIEQQQIVSVPNTQTVDPTILVSSIAESVTLSTATSVISDCSTVGESAPDPEPVVNAEPPTTKEEEAADSTVSIPEIPCKTLPPSEKVEEDESSSNAPSDAEQQTFTKNFICNVCDKLFHSMKELSHHVGDHADEWPYKCEFCVLVFSKPSALLDHRSSLHGVGKTYVCSSCTKEFVYLCNLKQHQEELHPGQQCSYTEEEKGKLRPQNYNNSTKVNTEPSVPDAEEPKKLIKNEDGEADVAAEELFTTIKIMASDGGKIKGPDVRLGINQHYPSFKPPPFPYHNRSPAGSVASATNFTTHNIPQTFSTAIRCTKCGKSFDNMPELHKHILACANASDKRRYTPKKNPIPLRHFAKTQNGVLSTTNSANGLNSSNRPSQSNRSKANQETPVKVKFKVLNKRKKKLVQRVMPQRNKSVSSSNKMPRTRTEERQEVFVCPHCSREFTMRRSRTKHMAVCPKKPKEVKKRKEGGISVTKENNGHLHRGGEEKQQASPQHKTRLQTSGPAKRPAILPVQTVFSNKRSKIIIKESMQPKQETPTLNELPIVRTFNPSMRQYSRVQHSVKGIPIKITIVKPQQTAPQKDGVPPTQSREEASGAVSNSPEQNEGPFPSRRSSAMEEMLTCSRSPFSQVFGRQGQLMQATVQSLNSLNDQIANFMVTGPKPLEQEEHNFRPPEKETLQKSMTLMRHLLVDAQHRFKVPEKVVILLMALLSTNCMKILILRKITERQKDKLKGQKLALMVGLNSDSYEEELSIVILSHRICCPFAKILKMMDDNKQLAQRIDGAIQSASQEVTNLRSELSATSRRLAELGATDSASMLETLQHNHNGRRGARPELGACVGGWVRCDVMWLCVTLLMNPEFRWNHHPLEVVFQMERPIGRAAVRPLAFIVILVFFKASPSSAFHLCTVLGFRQTLHFSEAEWGRWSSANQWVSSCRTLSHQLAHVATLYSENTDPSSQPRQKPPATDLCYKTEISSLMDFNSPDASLDKVLLREEVAQLQEEVHLLRQMKDMLSKDLEETQGGCSADVLSATELRVQLSQKEQELDRAKEALQAMKSDRKRLKAEKADLVNQMQQLYATLESREEQLRDFIRNYEQHRKESEDAVKALAKEKDLLEREKWDLRRQTKEATEHTGMLRSQLDLKENRIKELEAELAMMSNCVNQRMEFRVFERVADYSPRVMAAKQSLATLTKDVPKRHSLAMPTETVVNGNNQEWVMQADLPLTAAIRQSQQTLYVHTGHPADRQVAAVRVSPCHSRQPSIISDASAAVEGDRSSTPSDINSPRHRTHSLCNSLEDLEEAKRKKKKEKMGLGSLSRVFARGKQRKSLDPGLFDDSDSLSSPTRLSLSLSDGSEDQLDRLQQVELARMTPMSQWRAGTVQAWLEVVMAMPMYIRACSENVKSGKVLLGLTDEDLELGLGVSSLMHRRKLRLAIEDYRDAENGRGLSKAADMDHHWVAKAWLSDVGLPQYSQAFHTHLIDGRMLNSLTRRDLERHLNISKKFHQVSLLLGIELLHLLNFDKEALQARRVQCEHQNVDPLVWTSHRVIKWIRDIDLKEFAENLLNSGVHGAVMVLDPTFNTDAMATALGIPSSKHMVRRHLVEEMKILIGPARADAKQDYEGLGLGTPPTLLRQNSLGRPPSSTGRHTDDEGSLRRRAVKPPTGFSPKARSGRDLSCHSSYGSLPQEVRDQTPPRAEGSPIRGYASIEVTNV</sequence>
<reference evidence="1" key="1">
    <citation type="submission" date="2022-04" db="EMBL/GenBank/DDBJ databases">
        <title>Jade perch genome.</title>
        <authorList>
            <person name="Chao B."/>
        </authorList>
    </citation>
    <scope>NUCLEOTIDE SEQUENCE</scope>
    <source>
        <strain evidence="1">CB-2022</strain>
    </source>
</reference>
<evidence type="ECO:0000313" key="2">
    <source>
        <dbReference type="Proteomes" id="UP000831701"/>
    </source>
</evidence>